<sequence>MFAKKYQLRICLLFIVSMLVLITISTQNDVQGSTLEKQQIEEKVTLVANNSWPNIHQNVVTDFNANVSSPFMEESAFIHPFAIVIGNCYIGEKVFVAPTAVCRGDEGTPIHIGPFSNLQDGVVLHGLETTFNGKNIDERRFSITGERLLGNDSRFDNGYSVFVGQNSSLAHGVLIHGPAYVGNNTFVGMESMVFDAKLGNNVAVGVASTITGAVEVADNKFVPPGSVITTQEQADALPERIGTDYENINSAVIHVNEKFAEGYGKLGISERESLMEEEMLETSRSSP</sequence>
<dbReference type="PANTHER" id="PTHR43360">
    <property type="entry name" value="CARBON DIOXIDE CONCENTRATING MECHANISM PROTEIN CCMM"/>
    <property type="match status" value="1"/>
</dbReference>
<protein>
    <submittedName>
        <fullName evidence="1">UDP-3-O-(3-hydroxymyristoyl) glucosamine N-acyltransferase</fullName>
    </submittedName>
</protein>
<reference evidence="1 2" key="1">
    <citation type="submission" date="2019-02" db="EMBL/GenBank/DDBJ databases">
        <authorList>
            <person name="Lehtovirta-Morley E L."/>
        </authorList>
    </citation>
    <scope>NUCLEOTIDE SEQUENCE [LARGE SCALE GENOMIC DNA]</scope>
    <source>
        <strain evidence="1">NFRAN1</strain>
    </source>
</reference>
<dbReference type="KEGG" id="nfn:NFRAN_2561"/>
<dbReference type="EMBL" id="LR216287">
    <property type="protein sequence ID" value="VFJ14883.1"/>
    <property type="molecule type" value="Genomic_DNA"/>
</dbReference>
<proteinExistence type="predicted"/>
<dbReference type="Gene3D" id="2.160.10.10">
    <property type="entry name" value="Hexapeptide repeat proteins"/>
    <property type="match status" value="1"/>
</dbReference>
<dbReference type="PANTHER" id="PTHR43360:SF1">
    <property type="entry name" value="CARBOXYSOME ASSEMBLY PROTEIN CCMM"/>
    <property type="match status" value="1"/>
</dbReference>
<name>A0A484IAV5_9ARCH</name>
<dbReference type="SUPFAM" id="SSF51161">
    <property type="entry name" value="Trimeric LpxA-like enzymes"/>
    <property type="match status" value="1"/>
</dbReference>
<evidence type="ECO:0000313" key="2">
    <source>
        <dbReference type="Proteomes" id="UP000294299"/>
    </source>
</evidence>
<gene>
    <name evidence="1" type="ORF">NFRAN_2561</name>
</gene>
<accession>A0A484IAV5</accession>
<dbReference type="InterPro" id="IPR011004">
    <property type="entry name" value="Trimer_LpxA-like_sf"/>
</dbReference>
<keyword evidence="2" id="KW-1185">Reference proteome</keyword>
<keyword evidence="1" id="KW-0808">Transferase</keyword>
<evidence type="ECO:0000313" key="1">
    <source>
        <dbReference type="EMBL" id="VFJ14883.1"/>
    </source>
</evidence>
<keyword evidence="1" id="KW-0012">Acyltransferase</keyword>
<dbReference type="Proteomes" id="UP000294299">
    <property type="component" value="Chromosome NFRAN"/>
</dbReference>
<dbReference type="AlphaFoldDB" id="A0A484IAV5"/>
<organism evidence="1 2">
    <name type="scientific">Candidatus Nitrosocosmicus franklandianus</name>
    <dbReference type="NCBI Taxonomy" id="1798806"/>
    <lineage>
        <taxon>Archaea</taxon>
        <taxon>Nitrososphaerota</taxon>
        <taxon>Nitrososphaeria</taxon>
        <taxon>Nitrososphaerales</taxon>
        <taxon>Nitrososphaeraceae</taxon>
        <taxon>Candidatus Nitrosocosmicus</taxon>
    </lineage>
</organism>
<dbReference type="GO" id="GO:0016746">
    <property type="term" value="F:acyltransferase activity"/>
    <property type="evidence" value="ECO:0007669"/>
    <property type="project" value="UniProtKB-KW"/>
</dbReference>
<dbReference type="InterPro" id="IPR052265">
    <property type="entry name" value="Gamma-CA"/>
</dbReference>